<keyword evidence="5" id="KW-0325">Glycoprotein</keyword>
<evidence type="ECO:0000256" key="6">
    <source>
        <dbReference type="SAM" id="SignalP"/>
    </source>
</evidence>
<evidence type="ECO:0000256" key="2">
    <source>
        <dbReference type="ARBA" id="ARBA00022475"/>
    </source>
</evidence>
<dbReference type="FunFam" id="2.10.60.10:FF:000003">
    <property type="entry name" value="lymphocyte antigen 6E isoform X1"/>
    <property type="match status" value="1"/>
</dbReference>
<evidence type="ECO:0000256" key="4">
    <source>
        <dbReference type="ARBA" id="ARBA00023136"/>
    </source>
</evidence>
<evidence type="ECO:0000313" key="8">
    <source>
        <dbReference type="EMBL" id="KAJ1194657.1"/>
    </source>
</evidence>
<dbReference type="PANTHER" id="PTHR16983">
    <property type="entry name" value="UPAR/LY6 DOMAIN-CONTAINING PROTEIN"/>
    <property type="match status" value="1"/>
</dbReference>
<dbReference type="AlphaFoldDB" id="A0AAV7V3X9"/>
<keyword evidence="4" id="KW-0472">Membrane</keyword>
<evidence type="ECO:0000259" key="7">
    <source>
        <dbReference type="SMART" id="SM00134"/>
    </source>
</evidence>
<keyword evidence="9" id="KW-1185">Reference proteome</keyword>
<dbReference type="Gene3D" id="2.10.60.10">
    <property type="entry name" value="CD59"/>
    <property type="match status" value="1"/>
</dbReference>
<dbReference type="Proteomes" id="UP001066276">
    <property type="component" value="Chromosome 2_2"/>
</dbReference>
<dbReference type="InterPro" id="IPR051110">
    <property type="entry name" value="Ly-6/neurotoxin-like_GPI-ap"/>
</dbReference>
<gene>
    <name evidence="8" type="ORF">NDU88_003945</name>
</gene>
<reference evidence="8" key="1">
    <citation type="journal article" date="2022" name="bioRxiv">
        <title>Sequencing and chromosome-scale assembly of the giantPleurodeles waltlgenome.</title>
        <authorList>
            <person name="Brown T."/>
            <person name="Elewa A."/>
            <person name="Iarovenko S."/>
            <person name="Subramanian E."/>
            <person name="Araus A.J."/>
            <person name="Petzold A."/>
            <person name="Susuki M."/>
            <person name="Suzuki K.-i.T."/>
            <person name="Hayashi T."/>
            <person name="Toyoda A."/>
            <person name="Oliveira C."/>
            <person name="Osipova E."/>
            <person name="Leigh N.D."/>
            <person name="Simon A."/>
            <person name="Yun M.H."/>
        </authorList>
    </citation>
    <scope>NUCLEOTIDE SEQUENCE</scope>
    <source>
        <strain evidence="8">20211129_DDA</strain>
        <tissue evidence="8">Liver</tissue>
    </source>
</reference>
<comment type="subcellular location">
    <subcellularLocation>
        <location evidence="1">Cell membrane</location>
    </subcellularLocation>
</comment>
<dbReference type="InterPro" id="IPR016054">
    <property type="entry name" value="LY6_UPA_recep-like"/>
</dbReference>
<dbReference type="EMBL" id="JANPWB010000004">
    <property type="protein sequence ID" value="KAJ1194657.1"/>
    <property type="molecule type" value="Genomic_DNA"/>
</dbReference>
<organism evidence="8 9">
    <name type="scientific">Pleurodeles waltl</name>
    <name type="common">Iberian ribbed newt</name>
    <dbReference type="NCBI Taxonomy" id="8319"/>
    <lineage>
        <taxon>Eukaryota</taxon>
        <taxon>Metazoa</taxon>
        <taxon>Chordata</taxon>
        <taxon>Craniata</taxon>
        <taxon>Vertebrata</taxon>
        <taxon>Euteleostomi</taxon>
        <taxon>Amphibia</taxon>
        <taxon>Batrachia</taxon>
        <taxon>Caudata</taxon>
        <taxon>Salamandroidea</taxon>
        <taxon>Salamandridae</taxon>
        <taxon>Pleurodelinae</taxon>
        <taxon>Pleurodeles</taxon>
    </lineage>
</organism>
<evidence type="ECO:0000256" key="3">
    <source>
        <dbReference type="ARBA" id="ARBA00022729"/>
    </source>
</evidence>
<protein>
    <recommendedName>
        <fullName evidence="7">UPAR/Ly6 domain-containing protein</fullName>
    </recommendedName>
</protein>
<keyword evidence="3 6" id="KW-0732">Signal</keyword>
<keyword evidence="2" id="KW-1003">Cell membrane</keyword>
<name>A0AAV7V3X9_PLEWA</name>
<feature type="chain" id="PRO_5043933513" description="UPAR/Ly6 domain-containing protein" evidence="6">
    <location>
        <begin position="21"/>
        <end position="134"/>
    </location>
</feature>
<sequence>MKALLVTLVAAALCFGLAHSRVCFSCTAAINDRDCTSIQNCSDSQNYCETVVGHFLSIKLMMKRCASSCVNGNQDMVIANATEGCCGSDLCNTHSIGDDNTIFGFASSASSVKISFLAEATAVAVIGALFKLAL</sequence>
<dbReference type="InterPro" id="IPR035076">
    <property type="entry name" value="Toxin/TOLIP"/>
</dbReference>
<evidence type="ECO:0000256" key="1">
    <source>
        <dbReference type="ARBA" id="ARBA00004236"/>
    </source>
</evidence>
<accession>A0AAV7V3X9</accession>
<evidence type="ECO:0000256" key="5">
    <source>
        <dbReference type="ARBA" id="ARBA00023180"/>
    </source>
</evidence>
<evidence type="ECO:0000313" key="9">
    <source>
        <dbReference type="Proteomes" id="UP001066276"/>
    </source>
</evidence>
<feature type="domain" description="UPAR/Ly6" evidence="7">
    <location>
        <begin position="21"/>
        <end position="100"/>
    </location>
</feature>
<feature type="signal peptide" evidence="6">
    <location>
        <begin position="1"/>
        <end position="20"/>
    </location>
</feature>
<dbReference type="InterPro" id="IPR045860">
    <property type="entry name" value="Snake_toxin-like_sf"/>
</dbReference>
<dbReference type="Pfam" id="PF00087">
    <property type="entry name" value="Toxin_TOLIP"/>
    <property type="match status" value="1"/>
</dbReference>
<dbReference type="GO" id="GO:0005886">
    <property type="term" value="C:plasma membrane"/>
    <property type="evidence" value="ECO:0007669"/>
    <property type="project" value="UniProtKB-SubCell"/>
</dbReference>
<dbReference type="SMART" id="SM00134">
    <property type="entry name" value="LU"/>
    <property type="match status" value="1"/>
</dbReference>
<comment type="caution">
    <text evidence="8">The sequence shown here is derived from an EMBL/GenBank/DDBJ whole genome shotgun (WGS) entry which is preliminary data.</text>
</comment>
<dbReference type="SUPFAM" id="SSF57302">
    <property type="entry name" value="Snake toxin-like"/>
    <property type="match status" value="1"/>
</dbReference>
<proteinExistence type="predicted"/>
<dbReference type="PANTHER" id="PTHR16983:SF10">
    <property type="entry name" value="PROTEIN QUIVER"/>
    <property type="match status" value="1"/>
</dbReference>